<dbReference type="GO" id="GO:0120010">
    <property type="term" value="P:intermembrane phospholipid transfer"/>
    <property type="evidence" value="ECO:0007669"/>
    <property type="project" value="TreeGrafter"/>
</dbReference>
<dbReference type="PANTHER" id="PTHR30035">
    <property type="entry name" value="LIPOPROTEIN VACJ-RELATED"/>
    <property type="match status" value="1"/>
</dbReference>
<accession>A0A2N5X3F7</accession>
<evidence type="ECO:0000313" key="3">
    <source>
        <dbReference type="EMBL" id="PLW69003.1"/>
    </source>
</evidence>
<dbReference type="PANTHER" id="PTHR30035:SF3">
    <property type="entry name" value="INTERMEMBRANE PHOSPHOLIPID TRANSPORT SYSTEM LIPOPROTEIN MLAA"/>
    <property type="match status" value="1"/>
</dbReference>
<dbReference type="PRINTS" id="PR01805">
    <property type="entry name" value="VACJLIPOPROT"/>
</dbReference>
<dbReference type="OrthoDB" id="9785326at2"/>
<comment type="caution">
    <text evidence="3">The sequence shown here is derived from an EMBL/GenBank/DDBJ whole genome shotgun (WGS) entry which is preliminary data.</text>
</comment>
<gene>
    <name evidence="3" type="ORF">C0039_10315</name>
</gene>
<protein>
    <recommendedName>
        <fullName evidence="5">VacJ family lipoprotein</fullName>
    </recommendedName>
</protein>
<reference evidence="3 4" key="1">
    <citation type="submission" date="2018-01" db="EMBL/GenBank/DDBJ databases">
        <title>The draft genome sequence of Halioglobus lutimaris HF004.</title>
        <authorList>
            <person name="Du Z.-J."/>
            <person name="Shi M.-J."/>
        </authorList>
    </citation>
    <scope>NUCLEOTIDE SEQUENCE [LARGE SCALE GENOMIC DNA]</scope>
    <source>
        <strain evidence="3 4">HF004</strain>
    </source>
</reference>
<sequence>MATAAEPERNPDPLEAINRPLFELNNKLDQYFLRPVAQGYDWVMPGFAKRGVGNMFANMYDFNSAINGVLQGRFVGAAQGGGRFLVNSTLGLAGLFDVATPMGIRPYRTDFGHTLAIWGFESGPYLMVPFFGPRTVRSGTGTVFDVYTSIPTYIDNVPVRNSLFGLELIDGRARLLQADELLSGDAYIFIRDAYLQQRETFVNDGVVQDDFSDFGDEEDWEEF</sequence>
<keyword evidence="2" id="KW-0732">Signal</keyword>
<dbReference type="Pfam" id="PF04333">
    <property type="entry name" value="MlaA"/>
    <property type="match status" value="1"/>
</dbReference>
<dbReference type="GO" id="GO:0016020">
    <property type="term" value="C:membrane"/>
    <property type="evidence" value="ECO:0007669"/>
    <property type="project" value="InterPro"/>
</dbReference>
<dbReference type="Proteomes" id="UP000235005">
    <property type="component" value="Unassembled WGS sequence"/>
</dbReference>
<evidence type="ECO:0000256" key="1">
    <source>
        <dbReference type="ARBA" id="ARBA00010634"/>
    </source>
</evidence>
<proteinExistence type="inferred from homology"/>
<name>A0A2N5X3F7_9GAMM</name>
<organism evidence="3 4">
    <name type="scientific">Pseudohalioglobus lutimaris</name>
    <dbReference type="NCBI Taxonomy" id="1737061"/>
    <lineage>
        <taxon>Bacteria</taxon>
        <taxon>Pseudomonadati</taxon>
        <taxon>Pseudomonadota</taxon>
        <taxon>Gammaproteobacteria</taxon>
        <taxon>Cellvibrionales</taxon>
        <taxon>Halieaceae</taxon>
        <taxon>Pseudohalioglobus</taxon>
    </lineage>
</organism>
<dbReference type="AlphaFoldDB" id="A0A2N5X3F7"/>
<evidence type="ECO:0000313" key="4">
    <source>
        <dbReference type="Proteomes" id="UP000235005"/>
    </source>
</evidence>
<dbReference type="EMBL" id="PKUS01000010">
    <property type="protein sequence ID" value="PLW69003.1"/>
    <property type="molecule type" value="Genomic_DNA"/>
</dbReference>
<keyword evidence="4" id="KW-1185">Reference proteome</keyword>
<evidence type="ECO:0000256" key="2">
    <source>
        <dbReference type="ARBA" id="ARBA00022729"/>
    </source>
</evidence>
<comment type="similarity">
    <text evidence="1">Belongs to the MlaA family.</text>
</comment>
<dbReference type="InterPro" id="IPR007428">
    <property type="entry name" value="MlaA"/>
</dbReference>
<evidence type="ECO:0008006" key="5">
    <source>
        <dbReference type="Google" id="ProtNLM"/>
    </source>
</evidence>